<name>A0ABX2FYU9_9BURK</name>
<keyword evidence="3" id="KW-1185">Reference proteome</keyword>
<comment type="caution">
    <text evidence="2">The sequence shown here is derived from an EMBL/GenBank/DDBJ whole genome shotgun (WGS) entry which is preliminary data.</text>
</comment>
<feature type="chain" id="PRO_5047111832" description="Lipoprotein" evidence="1">
    <location>
        <begin position="22"/>
        <end position="528"/>
    </location>
</feature>
<protein>
    <recommendedName>
        <fullName evidence="4">Lipoprotein</fullName>
    </recommendedName>
</protein>
<evidence type="ECO:0000313" key="2">
    <source>
        <dbReference type="EMBL" id="NRT55198.1"/>
    </source>
</evidence>
<keyword evidence="1" id="KW-0732">Signal</keyword>
<gene>
    <name evidence="2" type="ORF">HNQ01_000908</name>
</gene>
<organism evidence="2 3">
    <name type="scientific">Sphaerotilus uruguayifluvii</name>
    <dbReference type="NCBI Taxonomy" id="2735897"/>
    <lineage>
        <taxon>Bacteria</taxon>
        <taxon>Pseudomonadati</taxon>
        <taxon>Pseudomonadota</taxon>
        <taxon>Betaproteobacteria</taxon>
        <taxon>Burkholderiales</taxon>
        <taxon>Sphaerotilaceae</taxon>
        <taxon>Sphaerotilus</taxon>
    </lineage>
</organism>
<dbReference type="Proteomes" id="UP001516061">
    <property type="component" value="Unassembled WGS sequence"/>
</dbReference>
<evidence type="ECO:0000256" key="1">
    <source>
        <dbReference type="SAM" id="SignalP"/>
    </source>
</evidence>
<proteinExistence type="predicted"/>
<evidence type="ECO:0008006" key="4">
    <source>
        <dbReference type="Google" id="ProtNLM"/>
    </source>
</evidence>
<dbReference type="RefSeq" id="WP_173804185.1">
    <property type="nucleotide sequence ID" value="NZ_JABSNM010000003.1"/>
</dbReference>
<sequence>MHALRLLPASLVLAFGLSACGGSGDSTSSPTTPTTPAASASSGVLVDDLVVGATVFCDDNGNGALDGGELSAVTDSLGAYAFSAACSGRLASVAGTGYDLTTLKAPPGQFIAAAGSMVVSPFTTMKVVSGLSDAEFQTVLERLGLSGVDVATFDPTKDSARATTAAAIAKILVDIAELSADTGGNPAAAFRGAVAAVAEQVRGSGASVFASDSGLQALVQAAALGGLREGNKGRDTLDETALANAAQLAAQGLAAIAQQTRSAASLSAARDLISSNAVRTLISQVDLKDSTQVSVARTRLADTSALTAAQYVFVTGDQVQIAPVSGQLTTATLAQFQSGLTLSGQTLATLDYVKLPIDATRLAIPKKGAGLTLGIEIENTTTGGILQARLSGVTLLRDETDRVRAQIESDAGLHLYMKTGAGIEIGTGATPFADLSSNILCSCSDGVGIDLQKLAAGLRKRFPDNTTLIDRVLTETGTFRVRMVGTGADLRQADGTRLGVSRITVRTPGSTVTAAEVGGVSIQGRVTF</sequence>
<accession>A0ABX2FYU9</accession>
<feature type="signal peptide" evidence="1">
    <location>
        <begin position="1"/>
        <end position="21"/>
    </location>
</feature>
<dbReference type="PROSITE" id="PS00018">
    <property type="entry name" value="EF_HAND_1"/>
    <property type="match status" value="1"/>
</dbReference>
<evidence type="ECO:0000313" key="3">
    <source>
        <dbReference type="Proteomes" id="UP001516061"/>
    </source>
</evidence>
<reference evidence="2 3" key="1">
    <citation type="submission" date="2020-05" db="EMBL/GenBank/DDBJ databases">
        <title>Genomic Encyclopedia of Type Strains, Phase IV (KMG-V): Genome sequencing to study the core and pangenomes of soil and plant-associated prokaryotes.</title>
        <authorList>
            <person name="Whitman W."/>
        </authorList>
    </citation>
    <scope>NUCLEOTIDE SEQUENCE [LARGE SCALE GENOMIC DNA]</scope>
    <source>
        <strain evidence="2 3">C29</strain>
    </source>
</reference>
<dbReference type="PROSITE" id="PS51257">
    <property type="entry name" value="PROKAR_LIPOPROTEIN"/>
    <property type="match status" value="1"/>
</dbReference>
<dbReference type="InterPro" id="IPR018247">
    <property type="entry name" value="EF_Hand_1_Ca_BS"/>
</dbReference>
<dbReference type="SUPFAM" id="SSF117074">
    <property type="entry name" value="Hypothetical protein PA1324"/>
    <property type="match status" value="1"/>
</dbReference>
<dbReference type="EMBL" id="JABSNM010000003">
    <property type="protein sequence ID" value="NRT55198.1"/>
    <property type="molecule type" value="Genomic_DNA"/>
</dbReference>